<organism evidence="1">
    <name type="scientific">Salix viminalis</name>
    <name type="common">Common osier</name>
    <name type="synonym">Basket willow</name>
    <dbReference type="NCBI Taxonomy" id="40686"/>
    <lineage>
        <taxon>Eukaryota</taxon>
        <taxon>Viridiplantae</taxon>
        <taxon>Streptophyta</taxon>
        <taxon>Embryophyta</taxon>
        <taxon>Tracheophyta</taxon>
        <taxon>Spermatophyta</taxon>
        <taxon>Magnoliopsida</taxon>
        <taxon>eudicotyledons</taxon>
        <taxon>Gunneridae</taxon>
        <taxon>Pentapetalae</taxon>
        <taxon>rosids</taxon>
        <taxon>fabids</taxon>
        <taxon>Malpighiales</taxon>
        <taxon>Salicaceae</taxon>
        <taxon>Saliceae</taxon>
        <taxon>Salix</taxon>
    </lineage>
</organism>
<proteinExistence type="predicted"/>
<evidence type="ECO:0000313" key="1">
    <source>
        <dbReference type="EMBL" id="VFU57093.1"/>
    </source>
</evidence>
<accession>A0A6N2N7Y8</accession>
<name>A0A6N2N7Y8_SALVM</name>
<dbReference type="AlphaFoldDB" id="A0A6N2N7Y8"/>
<gene>
    <name evidence="1" type="ORF">SVIM_LOCUS412142</name>
</gene>
<sequence length="86" mass="9331">MDIQVTSVGAALLLRNSALLVMETFYYLQSKWRCDLSIISGSTTLLSASIFFSSLLANATAGSSKQYDPSNTNKDALAESRSFIEV</sequence>
<protein>
    <submittedName>
        <fullName evidence="1">Uncharacterized protein</fullName>
    </submittedName>
</protein>
<dbReference type="EMBL" id="CAADRP010001930">
    <property type="protein sequence ID" value="VFU57093.1"/>
    <property type="molecule type" value="Genomic_DNA"/>
</dbReference>
<reference evidence="1" key="1">
    <citation type="submission" date="2019-03" db="EMBL/GenBank/DDBJ databases">
        <authorList>
            <person name="Mank J."/>
            <person name="Almeida P."/>
        </authorList>
    </citation>
    <scope>NUCLEOTIDE SEQUENCE</scope>
    <source>
        <strain evidence="1">78183</strain>
    </source>
</reference>